<comment type="caution">
    <text evidence="6">The sequence shown here is derived from an EMBL/GenBank/DDBJ whole genome shotgun (WGS) entry which is preliminary data.</text>
</comment>
<comment type="catalytic activity">
    <reaction evidence="2">
        <text>2 GTP = 3',3'-c-di-GMP + 2 diphosphate</text>
        <dbReference type="Rhea" id="RHEA:24898"/>
        <dbReference type="ChEBI" id="CHEBI:33019"/>
        <dbReference type="ChEBI" id="CHEBI:37565"/>
        <dbReference type="ChEBI" id="CHEBI:58805"/>
        <dbReference type="EC" id="2.7.7.65"/>
    </reaction>
</comment>
<feature type="transmembrane region" description="Helical" evidence="4">
    <location>
        <begin position="193"/>
        <end position="213"/>
    </location>
</feature>
<dbReference type="Pfam" id="PF00990">
    <property type="entry name" value="GGDEF"/>
    <property type="match status" value="2"/>
</dbReference>
<dbReference type="AlphaFoldDB" id="U3BKZ3"/>
<dbReference type="SMART" id="SM00267">
    <property type="entry name" value="GGDEF"/>
    <property type="match status" value="1"/>
</dbReference>
<dbReference type="NCBIfam" id="TIGR00254">
    <property type="entry name" value="GGDEF"/>
    <property type="match status" value="1"/>
</dbReference>
<organism evidence="6 7">
    <name type="scientific">Vibrio proteolyticus NBRC 13287</name>
    <dbReference type="NCBI Taxonomy" id="1219065"/>
    <lineage>
        <taxon>Bacteria</taxon>
        <taxon>Pseudomonadati</taxon>
        <taxon>Pseudomonadota</taxon>
        <taxon>Gammaproteobacteria</taxon>
        <taxon>Vibrionales</taxon>
        <taxon>Vibrionaceae</taxon>
        <taxon>Vibrio</taxon>
    </lineage>
</organism>
<dbReference type="SUPFAM" id="SSF55073">
    <property type="entry name" value="Nucleotide cyclase"/>
    <property type="match status" value="1"/>
</dbReference>
<evidence type="ECO:0000256" key="1">
    <source>
        <dbReference type="ARBA" id="ARBA00012528"/>
    </source>
</evidence>
<dbReference type="InterPro" id="IPR043128">
    <property type="entry name" value="Rev_trsase/Diguanyl_cyclase"/>
</dbReference>
<dbReference type="RefSeq" id="WP_021705268.1">
    <property type="nucleotide sequence ID" value="NZ_BATJ01000007.1"/>
</dbReference>
<evidence type="ECO:0000313" key="6">
    <source>
        <dbReference type="EMBL" id="GAD67293.1"/>
    </source>
</evidence>
<name>U3BKZ3_VIBPR</name>
<accession>U3BKZ3</accession>
<keyword evidence="7" id="KW-1185">Reference proteome</keyword>
<dbReference type="EC" id="2.7.7.65" evidence="1"/>
<dbReference type="InterPro" id="IPR050469">
    <property type="entry name" value="Diguanylate_Cyclase"/>
</dbReference>
<dbReference type="EMBL" id="BATJ01000007">
    <property type="protein sequence ID" value="GAD67293.1"/>
    <property type="molecule type" value="Genomic_DNA"/>
</dbReference>
<feature type="transmembrane region" description="Helical" evidence="4">
    <location>
        <begin position="38"/>
        <end position="59"/>
    </location>
</feature>
<feature type="transmembrane region" description="Helical" evidence="4">
    <location>
        <begin position="163"/>
        <end position="186"/>
    </location>
</feature>
<keyword evidence="4" id="KW-0812">Transmembrane</keyword>
<evidence type="ECO:0000256" key="4">
    <source>
        <dbReference type="SAM" id="Phobius"/>
    </source>
</evidence>
<dbReference type="GO" id="GO:1902201">
    <property type="term" value="P:negative regulation of bacterial-type flagellum-dependent cell motility"/>
    <property type="evidence" value="ECO:0007669"/>
    <property type="project" value="TreeGrafter"/>
</dbReference>
<dbReference type="GO" id="GO:0005886">
    <property type="term" value="C:plasma membrane"/>
    <property type="evidence" value="ECO:0007669"/>
    <property type="project" value="TreeGrafter"/>
</dbReference>
<feature type="transmembrane region" description="Helical" evidence="4">
    <location>
        <begin position="90"/>
        <end position="110"/>
    </location>
</feature>
<evidence type="ECO:0000256" key="2">
    <source>
        <dbReference type="ARBA" id="ARBA00034247"/>
    </source>
</evidence>
<dbReference type="InterPro" id="IPR000160">
    <property type="entry name" value="GGDEF_dom"/>
</dbReference>
<dbReference type="PANTHER" id="PTHR45138">
    <property type="entry name" value="REGULATORY COMPONENTS OF SENSORY TRANSDUCTION SYSTEM"/>
    <property type="match status" value="1"/>
</dbReference>
<dbReference type="GO" id="GO:0052621">
    <property type="term" value="F:diguanylate cyclase activity"/>
    <property type="evidence" value="ECO:0007669"/>
    <property type="project" value="UniProtKB-EC"/>
</dbReference>
<gene>
    <name evidence="6" type="ORF">VPR01S_07_00920</name>
</gene>
<feature type="transmembrane region" description="Helical" evidence="4">
    <location>
        <begin position="219"/>
        <end position="239"/>
    </location>
</feature>
<feature type="transmembrane region" description="Helical" evidence="4">
    <location>
        <begin position="122"/>
        <end position="143"/>
    </location>
</feature>
<keyword evidence="4" id="KW-1133">Transmembrane helix</keyword>
<evidence type="ECO:0000313" key="7">
    <source>
        <dbReference type="Proteomes" id="UP000016570"/>
    </source>
</evidence>
<sequence length="412" mass="46206">MSYSIVTTNWFRLAFPLLLVTLLWTGMSNVITVTQANIGFASHLPYIILGSVFTLGHFFKQSRISMISAALILSYWVIQVRLQSPLTTGSTLLELSLLAFLLPVASFLVYPMSDTGINSRTFGVYILVLLMFVFWAYLIVAHYNDGGFSTFSNAFLYYVPQISRLPLILVLYLAALVGISAILVLRNNRIVDVSVYSVVSLTSITFIFFHVHYVSSTMFSVAGILLLIYLLSASYELAFNDRLTGIPGRLALDADLRHLGRHFTVAMVDIDHFKSFNDTYGHDTGDDVLKLVASKLTKVGGRARVYRYGGEEFTVLFKGKNADEATSHLETLRQSIEGYEMYLRDDSRPKNDKQGLRQRGKAKKRESVSVTISIGYADSKTSRKAEEVMKRADNALYKAKEKGRNRIEKAKA</sequence>
<evidence type="ECO:0000256" key="3">
    <source>
        <dbReference type="SAM" id="MobiDB-lite"/>
    </source>
</evidence>
<dbReference type="PROSITE" id="PS50887">
    <property type="entry name" value="GGDEF"/>
    <property type="match status" value="1"/>
</dbReference>
<dbReference type="PANTHER" id="PTHR45138:SF9">
    <property type="entry name" value="DIGUANYLATE CYCLASE DGCM-RELATED"/>
    <property type="match status" value="1"/>
</dbReference>
<dbReference type="InterPro" id="IPR029787">
    <property type="entry name" value="Nucleotide_cyclase"/>
</dbReference>
<evidence type="ECO:0000259" key="5">
    <source>
        <dbReference type="PROSITE" id="PS50887"/>
    </source>
</evidence>
<dbReference type="STRING" id="1219065.VPR01S_07_00920"/>
<dbReference type="CDD" id="cd01949">
    <property type="entry name" value="GGDEF"/>
    <property type="match status" value="1"/>
</dbReference>
<feature type="region of interest" description="Disordered" evidence="3">
    <location>
        <begin position="343"/>
        <end position="368"/>
    </location>
</feature>
<dbReference type="GO" id="GO:0043709">
    <property type="term" value="P:cell adhesion involved in single-species biofilm formation"/>
    <property type="evidence" value="ECO:0007669"/>
    <property type="project" value="TreeGrafter"/>
</dbReference>
<feature type="transmembrane region" description="Helical" evidence="4">
    <location>
        <begin position="66"/>
        <end position="84"/>
    </location>
</feature>
<dbReference type="Gene3D" id="3.30.70.270">
    <property type="match status" value="1"/>
</dbReference>
<keyword evidence="4" id="KW-0472">Membrane</keyword>
<proteinExistence type="predicted"/>
<reference evidence="6 7" key="1">
    <citation type="submission" date="2013-09" db="EMBL/GenBank/DDBJ databases">
        <title>Whole genome shotgun sequence of Vibrio proteolyticus NBRC 13287.</title>
        <authorList>
            <person name="Isaki S."/>
            <person name="Hosoyama A."/>
            <person name="Numata M."/>
            <person name="Hashimoto M."/>
            <person name="Hosoyama Y."/>
            <person name="Tsuchikane K."/>
            <person name="Noguchi M."/>
            <person name="Hirakata S."/>
            <person name="Ichikawa N."/>
            <person name="Ohji S."/>
            <person name="Yamazoe A."/>
            <person name="Fujita N."/>
        </authorList>
    </citation>
    <scope>NUCLEOTIDE SEQUENCE [LARGE SCALE GENOMIC DNA]</scope>
    <source>
        <strain evidence="6 7">NBRC 13287</strain>
    </source>
</reference>
<protein>
    <recommendedName>
        <fullName evidence="1">diguanylate cyclase</fullName>
        <ecNumber evidence="1">2.7.7.65</ecNumber>
    </recommendedName>
</protein>
<dbReference type="Proteomes" id="UP000016570">
    <property type="component" value="Unassembled WGS sequence"/>
</dbReference>
<feature type="compositionally biased region" description="Basic and acidic residues" evidence="3">
    <location>
        <begin position="343"/>
        <end position="355"/>
    </location>
</feature>
<dbReference type="eggNOG" id="COG2199">
    <property type="taxonomic scope" value="Bacteria"/>
</dbReference>
<feature type="domain" description="GGDEF" evidence="5">
    <location>
        <begin position="261"/>
        <end position="412"/>
    </location>
</feature>